<evidence type="ECO:0000313" key="3">
    <source>
        <dbReference type="Proteomes" id="UP000576393"/>
    </source>
</evidence>
<reference evidence="2 3" key="1">
    <citation type="submission" date="2020-07" db="EMBL/GenBank/DDBJ databases">
        <title>Sequencing the genomes of 1000 actinobacteria strains.</title>
        <authorList>
            <person name="Klenk H.-P."/>
        </authorList>
    </citation>
    <scope>NUCLEOTIDE SEQUENCE [LARGE SCALE GENOMIC DNA]</scope>
    <source>
        <strain evidence="2 3">DSM 45763</strain>
    </source>
</reference>
<dbReference type="AlphaFoldDB" id="A0A852UYT0"/>
<evidence type="ECO:0000256" key="1">
    <source>
        <dbReference type="SAM" id="Phobius"/>
    </source>
</evidence>
<feature type="transmembrane region" description="Helical" evidence="1">
    <location>
        <begin position="67"/>
        <end position="86"/>
    </location>
</feature>
<dbReference type="EMBL" id="JACCCO010000001">
    <property type="protein sequence ID" value="NYF40826.1"/>
    <property type="molecule type" value="Genomic_DNA"/>
</dbReference>
<name>A0A852UYT0_9ACTN</name>
<dbReference type="Proteomes" id="UP000576393">
    <property type="component" value="Unassembled WGS sequence"/>
</dbReference>
<comment type="caution">
    <text evidence="2">The sequence shown here is derived from an EMBL/GenBank/DDBJ whole genome shotgun (WGS) entry which is preliminary data.</text>
</comment>
<keyword evidence="1" id="KW-0812">Transmembrane</keyword>
<keyword evidence="1" id="KW-0472">Membrane</keyword>
<evidence type="ECO:0000313" key="2">
    <source>
        <dbReference type="EMBL" id="NYF40826.1"/>
    </source>
</evidence>
<proteinExistence type="predicted"/>
<sequence length="89" mass="9528">MYIDRCGGDFPASFAASVRWHLLPAAVLVAAAVRYPETRSSGTGVVGLAWRVVRGREAVLSRRARDLTVAVVVTAAVVWLVSSSFAPTR</sequence>
<keyword evidence="1" id="KW-1133">Transmembrane helix</keyword>
<protein>
    <submittedName>
        <fullName evidence="2">Uncharacterized protein</fullName>
    </submittedName>
</protein>
<keyword evidence="3" id="KW-1185">Reference proteome</keyword>
<gene>
    <name evidence="2" type="ORF">HDA43_002985</name>
</gene>
<accession>A0A852UYT0</accession>
<organism evidence="2 3">
    <name type="scientific">Streptosporangium sandarakinum</name>
    <dbReference type="NCBI Taxonomy" id="1260955"/>
    <lineage>
        <taxon>Bacteria</taxon>
        <taxon>Bacillati</taxon>
        <taxon>Actinomycetota</taxon>
        <taxon>Actinomycetes</taxon>
        <taxon>Streptosporangiales</taxon>
        <taxon>Streptosporangiaceae</taxon>
        <taxon>Streptosporangium</taxon>
    </lineage>
</organism>